<accession>A0AAE3SHI4</accession>
<proteinExistence type="predicted"/>
<evidence type="ECO:0000313" key="2">
    <source>
        <dbReference type="Proteomes" id="UP001209229"/>
    </source>
</evidence>
<evidence type="ECO:0000313" key="1">
    <source>
        <dbReference type="EMBL" id="MCW3789628.1"/>
    </source>
</evidence>
<comment type="caution">
    <text evidence="1">The sequence shown here is derived from an EMBL/GenBank/DDBJ whole genome shotgun (WGS) entry which is preliminary data.</text>
</comment>
<dbReference type="Proteomes" id="UP001209229">
    <property type="component" value="Unassembled WGS sequence"/>
</dbReference>
<protein>
    <submittedName>
        <fullName evidence="1">Uncharacterized protein</fullName>
    </submittedName>
</protein>
<name>A0AAE3SHI4_9BACT</name>
<sequence>MHLFTVTIHTKLFCQKQKYEFLEKVAKQLFIQFKALMVKHELDKNVEYNVYWREGCVVDDIVIESKDPDLIKKYLKFQDKFKQTDDYKSLLDRLLLVKDEMCGEKIVVDKLSIEVLKVLISRVDFPSRGNRLDKLL</sequence>
<dbReference type="EMBL" id="JAPDPJ010000144">
    <property type="protein sequence ID" value="MCW3789628.1"/>
    <property type="molecule type" value="Genomic_DNA"/>
</dbReference>
<gene>
    <name evidence="1" type="ORF">OM075_24425</name>
</gene>
<dbReference type="AlphaFoldDB" id="A0AAE3SHI4"/>
<organism evidence="1 2">
    <name type="scientific">Plebeiibacterium sediminum</name>
    <dbReference type="NCBI Taxonomy" id="2992112"/>
    <lineage>
        <taxon>Bacteria</taxon>
        <taxon>Pseudomonadati</taxon>
        <taxon>Bacteroidota</taxon>
        <taxon>Bacteroidia</taxon>
        <taxon>Marinilabiliales</taxon>
        <taxon>Marinilabiliaceae</taxon>
        <taxon>Plebeiibacterium</taxon>
    </lineage>
</organism>
<reference evidence="1" key="1">
    <citation type="submission" date="2022-10" db="EMBL/GenBank/DDBJ databases">
        <authorList>
            <person name="Yu W.X."/>
        </authorList>
    </citation>
    <scope>NUCLEOTIDE SEQUENCE</scope>
    <source>
        <strain evidence="1">AAT</strain>
    </source>
</reference>
<keyword evidence="2" id="KW-1185">Reference proteome</keyword>
<dbReference type="RefSeq" id="WP_301193176.1">
    <property type="nucleotide sequence ID" value="NZ_JAPDPJ010000144.1"/>
</dbReference>